<dbReference type="EMBL" id="JALJOT010000011">
    <property type="protein sequence ID" value="KAK9905903.1"/>
    <property type="molecule type" value="Genomic_DNA"/>
</dbReference>
<dbReference type="SUPFAM" id="SSF55729">
    <property type="entry name" value="Acyl-CoA N-acyltransferases (Nat)"/>
    <property type="match status" value="1"/>
</dbReference>
<dbReference type="PANTHER" id="PTHR42791">
    <property type="entry name" value="GNAT FAMILY ACETYLTRANSFERASE"/>
    <property type="match status" value="1"/>
</dbReference>
<dbReference type="InterPro" id="IPR016181">
    <property type="entry name" value="Acyl_CoA_acyltransferase"/>
</dbReference>
<keyword evidence="3" id="KW-1185">Reference proteome</keyword>
<accession>A0ABR2YIU0</accession>
<evidence type="ECO:0000259" key="1">
    <source>
        <dbReference type="PROSITE" id="PS51186"/>
    </source>
</evidence>
<dbReference type="InterPro" id="IPR052523">
    <property type="entry name" value="Trichothecene_AcTrans"/>
</dbReference>
<proteinExistence type="predicted"/>
<evidence type="ECO:0000313" key="2">
    <source>
        <dbReference type="EMBL" id="KAK9905903.1"/>
    </source>
</evidence>
<dbReference type="CDD" id="cd04301">
    <property type="entry name" value="NAT_SF"/>
    <property type="match status" value="1"/>
</dbReference>
<dbReference type="InterPro" id="IPR000182">
    <property type="entry name" value="GNAT_dom"/>
</dbReference>
<name>A0ABR2YIU0_9CHLO</name>
<gene>
    <name evidence="2" type="ORF">WJX75_008535</name>
</gene>
<dbReference type="Pfam" id="PF13508">
    <property type="entry name" value="Acetyltransf_7"/>
    <property type="match status" value="1"/>
</dbReference>
<organism evidence="2 3">
    <name type="scientific">Coccomyxa subellipsoidea</name>
    <dbReference type="NCBI Taxonomy" id="248742"/>
    <lineage>
        <taxon>Eukaryota</taxon>
        <taxon>Viridiplantae</taxon>
        <taxon>Chlorophyta</taxon>
        <taxon>core chlorophytes</taxon>
        <taxon>Trebouxiophyceae</taxon>
        <taxon>Trebouxiophyceae incertae sedis</taxon>
        <taxon>Coccomyxaceae</taxon>
        <taxon>Coccomyxa</taxon>
    </lineage>
</organism>
<dbReference type="PANTHER" id="PTHR42791:SF1">
    <property type="entry name" value="N-ACETYLTRANSFERASE DOMAIN-CONTAINING PROTEIN"/>
    <property type="match status" value="1"/>
</dbReference>
<reference evidence="2 3" key="1">
    <citation type="journal article" date="2024" name="Nat. Commun.">
        <title>Phylogenomics reveals the evolutionary origins of lichenization in chlorophyte algae.</title>
        <authorList>
            <person name="Puginier C."/>
            <person name="Libourel C."/>
            <person name="Otte J."/>
            <person name="Skaloud P."/>
            <person name="Haon M."/>
            <person name="Grisel S."/>
            <person name="Petersen M."/>
            <person name="Berrin J.G."/>
            <person name="Delaux P.M."/>
            <person name="Dal Grande F."/>
            <person name="Keller J."/>
        </authorList>
    </citation>
    <scope>NUCLEOTIDE SEQUENCE [LARGE SCALE GENOMIC DNA]</scope>
    <source>
        <strain evidence="2 3">SAG 216-7</strain>
    </source>
</reference>
<feature type="domain" description="N-acetyltransferase" evidence="1">
    <location>
        <begin position="83"/>
        <end position="220"/>
    </location>
</feature>
<sequence length="220" mass="24764">MTEYDEAPEVPLPLPPPPVDVKLLRADEVQAAAEVLARSFRDYPVWAYIQPQDQRRPKLLAWVLKRYMRAFLTKSGLKRGYAFAVKEKPSEQVLGVVLLWRPSRTGPGSRKLQPWQVVRQGLLALPFRFGAGVTHRLLHADSGEDRQKELLKPALGAYWYLDYMAVDSAAQSRGLGSQMLSLCVRQAQAEMDCPVLVNTCSEAARSFYLRNGFSEVSDSI</sequence>
<dbReference type="Gene3D" id="3.40.630.30">
    <property type="match status" value="1"/>
</dbReference>
<comment type="caution">
    <text evidence="2">The sequence shown here is derived from an EMBL/GenBank/DDBJ whole genome shotgun (WGS) entry which is preliminary data.</text>
</comment>
<dbReference type="PROSITE" id="PS51186">
    <property type="entry name" value="GNAT"/>
    <property type="match status" value="1"/>
</dbReference>
<protein>
    <recommendedName>
        <fullName evidence="1">N-acetyltransferase domain-containing protein</fullName>
    </recommendedName>
</protein>
<dbReference type="Proteomes" id="UP001491310">
    <property type="component" value="Unassembled WGS sequence"/>
</dbReference>
<evidence type="ECO:0000313" key="3">
    <source>
        <dbReference type="Proteomes" id="UP001491310"/>
    </source>
</evidence>